<dbReference type="Pfam" id="PF13432">
    <property type="entry name" value="TPR_16"/>
    <property type="match status" value="1"/>
</dbReference>
<dbReference type="SUPFAM" id="SSF48452">
    <property type="entry name" value="TPR-like"/>
    <property type="match status" value="1"/>
</dbReference>
<evidence type="ECO:0000313" key="4">
    <source>
        <dbReference type="EMBL" id="SOD93475.1"/>
    </source>
</evidence>
<organism evidence="4 5">
    <name type="scientific">Caenispirillum bisanense</name>
    <dbReference type="NCBI Taxonomy" id="414052"/>
    <lineage>
        <taxon>Bacteria</taxon>
        <taxon>Pseudomonadati</taxon>
        <taxon>Pseudomonadota</taxon>
        <taxon>Alphaproteobacteria</taxon>
        <taxon>Rhodospirillales</taxon>
        <taxon>Novispirillaceae</taxon>
        <taxon>Caenispirillum</taxon>
    </lineage>
</organism>
<proteinExistence type="predicted"/>
<dbReference type="SMART" id="SM00028">
    <property type="entry name" value="TPR"/>
    <property type="match status" value="3"/>
</dbReference>
<keyword evidence="2" id="KW-0732">Signal</keyword>
<evidence type="ECO:0000259" key="3">
    <source>
        <dbReference type="Pfam" id="PF13399"/>
    </source>
</evidence>
<dbReference type="RefSeq" id="WP_097278453.1">
    <property type="nucleotide sequence ID" value="NZ_OCNJ01000003.1"/>
</dbReference>
<keyword evidence="1" id="KW-0802">TPR repeat</keyword>
<dbReference type="Proteomes" id="UP000219621">
    <property type="component" value="Unassembled WGS sequence"/>
</dbReference>
<feature type="chain" id="PRO_5012764178" evidence="2">
    <location>
        <begin position="24"/>
        <end position="341"/>
    </location>
</feature>
<feature type="signal peptide" evidence="2">
    <location>
        <begin position="1"/>
        <end position="23"/>
    </location>
</feature>
<dbReference type="InterPro" id="IPR011990">
    <property type="entry name" value="TPR-like_helical_dom_sf"/>
</dbReference>
<dbReference type="Pfam" id="PF13399">
    <property type="entry name" value="LytR_C"/>
    <property type="match status" value="1"/>
</dbReference>
<dbReference type="Gene3D" id="3.30.70.2390">
    <property type="match status" value="1"/>
</dbReference>
<reference evidence="4 5" key="1">
    <citation type="submission" date="2017-09" db="EMBL/GenBank/DDBJ databases">
        <authorList>
            <person name="Ehlers B."/>
            <person name="Leendertz F.H."/>
        </authorList>
    </citation>
    <scope>NUCLEOTIDE SEQUENCE [LARGE SCALE GENOMIC DNA]</scope>
    <source>
        <strain evidence="4 5">USBA 140</strain>
    </source>
</reference>
<feature type="repeat" description="TPR" evidence="1">
    <location>
        <begin position="43"/>
        <end position="76"/>
    </location>
</feature>
<feature type="repeat" description="TPR" evidence="1">
    <location>
        <begin position="77"/>
        <end position="110"/>
    </location>
</feature>
<sequence length="341" mass="35344">MTRHRPLRPLAASVAVLLLASCAADIELRAASAGFDTALADGAAGLYAAGKEHFAAGRLGSAVQAFRRASHLDPGSVEALNGLGAAYDRLGRSDLADDAYLRALTLAPDDPVTLNNMGWSRLLRGQPQLAAVYLHQAAALRPDDATIAGNRRVLAARSDGTPPEEPIPVLERPTGPYLERRAADRLLLVTADGPAAPVVESDVPAVAALPEAAQLAMAVPETPAGPVSRPMPTAATTAFTGLSVEVSNGVGRTRMAARAAAWLGEAGVPVTRLTNAASWDHAAAAVFYRDEAARPAAEALAALLPTAPRAQPAPDMAADVRLVLGRDLLVLDDRLMKGKTP</sequence>
<feature type="domain" description="LytR/CpsA/Psr regulator C-terminal" evidence="3">
    <location>
        <begin position="242"/>
        <end position="327"/>
    </location>
</feature>
<dbReference type="PANTHER" id="PTHR12558">
    <property type="entry name" value="CELL DIVISION CYCLE 16,23,27"/>
    <property type="match status" value="1"/>
</dbReference>
<dbReference type="Gene3D" id="1.25.40.10">
    <property type="entry name" value="Tetratricopeptide repeat domain"/>
    <property type="match status" value="1"/>
</dbReference>
<protein>
    <submittedName>
        <fullName evidence="4">Tetratricopeptide repeat-containing protein</fullName>
    </submittedName>
</protein>
<evidence type="ECO:0000256" key="1">
    <source>
        <dbReference type="PROSITE-ProRule" id="PRU00339"/>
    </source>
</evidence>
<evidence type="ECO:0000256" key="2">
    <source>
        <dbReference type="SAM" id="SignalP"/>
    </source>
</evidence>
<dbReference type="InterPro" id="IPR027381">
    <property type="entry name" value="LytR/CpsA/Psr_C"/>
</dbReference>
<evidence type="ECO:0000313" key="5">
    <source>
        <dbReference type="Proteomes" id="UP000219621"/>
    </source>
</evidence>
<dbReference type="AlphaFoldDB" id="A0A286GD59"/>
<gene>
    <name evidence="4" type="ORF">SAMN05421508_10382</name>
</gene>
<dbReference type="PROSITE" id="PS50005">
    <property type="entry name" value="TPR"/>
    <property type="match status" value="2"/>
</dbReference>
<dbReference type="OrthoDB" id="422579at2"/>
<dbReference type="PROSITE" id="PS51257">
    <property type="entry name" value="PROKAR_LIPOPROTEIN"/>
    <property type="match status" value="1"/>
</dbReference>
<accession>A0A286GD59</accession>
<name>A0A286GD59_9PROT</name>
<dbReference type="InterPro" id="IPR019734">
    <property type="entry name" value="TPR_rpt"/>
</dbReference>
<dbReference type="PANTHER" id="PTHR12558:SF33">
    <property type="entry name" value="BLL7664 PROTEIN"/>
    <property type="match status" value="1"/>
</dbReference>
<dbReference type="EMBL" id="OCNJ01000003">
    <property type="protein sequence ID" value="SOD93475.1"/>
    <property type="molecule type" value="Genomic_DNA"/>
</dbReference>
<keyword evidence="5" id="KW-1185">Reference proteome</keyword>